<proteinExistence type="predicted"/>
<name>A0ACC0WGM4_9STRA</name>
<reference evidence="1 2" key="1">
    <citation type="journal article" date="2022" name="bioRxiv">
        <title>The genome of the oomycete Peronosclerospora sorghi, a cosmopolitan pathogen of maize and sorghum, is inflated with dispersed pseudogenes.</title>
        <authorList>
            <person name="Fletcher K."/>
            <person name="Martin F."/>
            <person name="Isakeit T."/>
            <person name="Cavanaugh K."/>
            <person name="Magill C."/>
            <person name="Michelmore R."/>
        </authorList>
    </citation>
    <scope>NUCLEOTIDE SEQUENCE [LARGE SCALE GENOMIC DNA]</scope>
    <source>
        <strain evidence="1">P6</strain>
    </source>
</reference>
<dbReference type="EMBL" id="CM047592">
    <property type="protein sequence ID" value="KAI9918008.1"/>
    <property type="molecule type" value="Genomic_DNA"/>
</dbReference>
<dbReference type="Proteomes" id="UP001163321">
    <property type="component" value="Chromosome 13"/>
</dbReference>
<comment type="caution">
    <text evidence="1">The sequence shown here is derived from an EMBL/GenBank/DDBJ whole genome shotgun (WGS) entry which is preliminary data.</text>
</comment>
<accession>A0ACC0WGM4</accession>
<gene>
    <name evidence="1" type="ORF">PsorP6_013255</name>
</gene>
<evidence type="ECO:0000313" key="1">
    <source>
        <dbReference type="EMBL" id="KAI9918008.1"/>
    </source>
</evidence>
<sequence>MRSLLSKKANGSATRTTRGSGTEGADVDPQELDRIRPDTDTKRVHYSFHVSPFNSIDHVHMRAFLDDPRRLGYYGRLKYRTESWWCRSYDHVVAKLDHLPVHEQQHEPTYNVEDSTKTFTEEGLLASVARNIFIDLVEKECTSKIVLFLPASLRTITAIF</sequence>
<evidence type="ECO:0000313" key="2">
    <source>
        <dbReference type="Proteomes" id="UP001163321"/>
    </source>
</evidence>
<protein>
    <submittedName>
        <fullName evidence="1">Uncharacterized protein</fullName>
    </submittedName>
</protein>
<organism evidence="1 2">
    <name type="scientific">Peronosclerospora sorghi</name>
    <dbReference type="NCBI Taxonomy" id="230839"/>
    <lineage>
        <taxon>Eukaryota</taxon>
        <taxon>Sar</taxon>
        <taxon>Stramenopiles</taxon>
        <taxon>Oomycota</taxon>
        <taxon>Peronosporomycetes</taxon>
        <taxon>Peronosporales</taxon>
        <taxon>Peronosporaceae</taxon>
        <taxon>Peronosclerospora</taxon>
    </lineage>
</organism>
<keyword evidence="2" id="KW-1185">Reference proteome</keyword>